<organism evidence="7 8">
    <name type="scientific">Agrilutibacter solisilvae</name>
    <dbReference type="NCBI Taxonomy" id="2763317"/>
    <lineage>
        <taxon>Bacteria</taxon>
        <taxon>Pseudomonadati</taxon>
        <taxon>Pseudomonadota</taxon>
        <taxon>Gammaproteobacteria</taxon>
        <taxon>Lysobacterales</taxon>
        <taxon>Lysobacteraceae</taxon>
        <taxon>Agrilutibacter</taxon>
    </lineage>
</organism>
<feature type="transmembrane region" description="Helical" evidence="5">
    <location>
        <begin position="316"/>
        <end position="336"/>
    </location>
</feature>
<evidence type="ECO:0000259" key="6">
    <source>
        <dbReference type="Pfam" id="PF04932"/>
    </source>
</evidence>
<dbReference type="InterPro" id="IPR007016">
    <property type="entry name" value="O-antigen_ligase-rel_domated"/>
</dbReference>
<evidence type="ECO:0000313" key="8">
    <source>
        <dbReference type="Proteomes" id="UP000639274"/>
    </source>
</evidence>
<feature type="transmembrane region" description="Helical" evidence="5">
    <location>
        <begin position="146"/>
        <end position="166"/>
    </location>
</feature>
<dbReference type="EMBL" id="CP071518">
    <property type="protein sequence ID" value="QSX77680.1"/>
    <property type="molecule type" value="Genomic_DNA"/>
</dbReference>
<evidence type="ECO:0000256" key="3">
    <source>
        <dbReference type="ARBA" id="ARBA00022989"/>
    </source>
</evidence>
<keyword evidence="8" id="KW-1185">Reference proteome</keyword>
<proteinExistence type="predicted"/>
<dbReference type="RefSeq" id="WP_200612967.1">
    <property type="nucleotide sequence ID" value="NZ_CP071518.1"/>
</dbReference>
<dbReference type="PANTHER" id="PTHR37422">
    <property type="entry name" value="TEICHURONIC ACID BIOSYNTHESIS PROTEIN TUAE"/>
    <property type="match status" value="1"/>
</dbReference>
<keyword evidence="4 5" id="KW-0472">Membrane</keyword>
<feature type="domain" description="O-antigen ligase-related" evidence="6">
    <location>
        <begin position="156"/>
        <end position="292"/>
    </location>
</feature>
<comment type="subcellular location">
    <subcellularLocation>
        <location evidence="1">Membrane</location>
        <topology evidence="1">Multi-pass membrane protein</topology>
    </subcellularLocation>
</comment>
<feature type="transmembrane region" description="Helical" evidence="5">
    <location>
        <begin position="275"/>
        <end position="296"/>
    </location>
</feature>
<dbReference type="AlphaFoldDB" id="A0A975AS75"/>
<dbReference type="GO" id="GO:0016874">
    <property type="term" value="F:ligase activity"/>
    <property type="evidence" value="ECO:0007669"/>
    <property type="project" value="UniProtKB-KW"/>
</dbReference>
<keyword evidence="7" id="KW-0436">Ligase</keyword>
<feature type="transmembrane region" description="Helical" evidence="5">
    <location>
        <begin position="76"/>
        <end position="99"/>
    </location>
</feature>
<dbReference type="Pfam" id="PF04932">
    <property type="entry name" value="Wzy_C"/>
    <property type="match status" value="1"/>
</dbReference>
<dbReference type="Proteomes" id="UP000639274">
    <property type="component" value="Chromosome"/>
</dbReference>
<keyword evidence="3 5" id="KW-1133">Transmembrane helix</keyword>
<reference evidence="7 8" key="1">
    <citation type="submission" date="2021-03" db="EMBL/GenBank/DDBJ databases">
        <title>Lysobacter sp. nov. isolated from soil of gangwondo yeongwol, south Korea.</title>
        <authorList>
            <person name="Kim K.R."/>
            <person name="Kim K.H."/>
            <person name="Jeon C.O."/>
        </authorList>
    </citation>
    <scope>NUCLEOTIDE SEQUENCE [LARGE SCALE GENOMIC DNA]</scope>
    <source>
        <strain evidence="7 8">R19</strain>
    </source>
</reference>
<feature type="transmembrane region" description="Helical" evidence="5">
    <location>
        <begin position="172"/>
        <end position="205"/>
    </location>
</feature>
<evidence type="ECO:0000256" key="4">
    <source>
        <dbReference type="ARBA" id="ARBA00023136"/>
    </source>
</evidence>
<evidence type="ECO:0000256" key="1">
    <source>
        <dbReference type="ARBA" id="ARBA00004141"/>
    </source>
</evidence>
<evidence type="ECO:0000313" key="7">
    <source>
        <dbReference type="EMBL" id="QSX77680.1"/>
    </source>
</evidence>
<sequence length="405" mass="44536">MLLGQRDPDHLQARPPFLMPPLIALFFAMLVGFIAAHWQDLSDLGKDLREAKVAVLFPLLYLAYLRCGLDLKRTRQLIVLVLIVAVGAGFEAVLQGLKFDLGTFSETQRATGPFGDIKMANRAGVFFAMFLPMLAAIALQPGQTRRIRWVCLLGCCVLASAILLTYSRQSYLIGLFTLMIVLVWRSIPMALLAGALVIGGAATLLPGSVVDRVEQTQQVDASGSVSFDVSTTSRFTIWNGTIDMLQDHPGGVGLGRFNEHIGMYSSFAGKDAHNGFLLTLAECGPLGLLALLWVFWRLWRLTRMLRNSPGATRPETRALELGFTLVVVAMALGNMYGSPFFDSLIMANFWILCGLMERYGNIKLHAAELVAAHHLPPRPERPMGLEFPLAGRALPRLSISKALRR</sequence>
<feature type="transmembrane region" description="Helical" evidence="5">
    <location>
        <begin position="119"/>
        <end position="139"/>
    </location>
</feature>
<evidence type="ECO:0000256" key="5">
    <source>
        <dbReference type="SAM" id="Phobius"/>
    </source>
</evidence>
<evidence type="ECO:0000256" key="2">
    <source>
        <dbReference type="ARBA" id="ARBA00022692"/>
    </source>
</evidence>
<dbReference type="InterPro" id="IPR051533">
    <property type="entry name" value="WaaL-like"/>
</dbReference>
<dbReference type="KEGG" id="lsf:I8J32_013155"/>
<feature type="transmembrane region" description="Helical" evidence="5">
    <location>
        <begin position="51"/>
        <end position="69"/>
    </location>
</feature>
<feature type="transmembrane region" description="Helical" evidence="5">
    <location>
        <begin position="21"/>
        <end position="39"/>
    </location>
</feature>
<protein>
    <submittedName>
        <fullName evidence="7">O-antigen ligase family protein</fullName>
    </submittedName>
</protein>
<name>A0A975AS75_9GAMM</name>
<dbReference type="PANTHER" id="PTHR37422:SF13">
    <property type="entry name" value="LIPOPOLYSACCHARIDE BIOSYNTHESIS PROTEIN PA4999-RELATED"/>
    <property type="match status" value="1"/>
</dbReference>
<accession>A0A975AS75</accession>
<dbReference type="GO" id="GO:0016020">
    <property type="term" value="C:membrane"/>
    <property type="evidence" value="ECO:0007669"/>
    <property type="project" value="UniProtKB-SubCell"/>
</dbReference>
<keyword evidence="2 5" id="KW-0812">Transmembrane</keyword>
<gene>
    <name evidence="7" type="ORF">I8J32_013155</name>
</gene>